<sequence length="219" mass="25423">MSKEISIDEKSSRFILDTDGQKSECLLKIPSDWWSRFYEYAWASNFIEENDVCLDAACGVPHPFKFYLASTCTDVYACDIDSDILDKNKLLLRVSEYFDEKDVKKTDQYIDKIKFSCINLIDLPYEENKFDKIYCISSLEHLPIIDIRKAINNLFRVLKKNGLIILTVDYPTININFLANCLINAGFNFVSSFDSKIYNNAIYSQLLGGLYCFRLLLRK</sequence>
<dbReference type="Gene3D" id="3.40.50.150">
    <property type="entry name" value="Vaccinia Virus protein VP39"/>
    <property type="match status" value="1"/>
</dbReference>
<dbReference type="AlphaFoldDB" id="A0A0E3M8Q0"/>
<dbReference type="HOGENOM" id="CLU_1260419_0_0_9"/>
<dbReference type="Proteomes" id="UP000033115">
    <property type="component" value="Chromosome"/>
</dbReference>
<dbReference type="InterPro" id="IPR029063">
    <property type="entry name" value="SAM-dependent_MTases_sf"/>
</dbReference>
<dbReference type="GO" id="GO:0008757">
    <property type="term" value="F:S-adenosylmethionine-dependent methyltransferase activity"/>
    <property type="evidence" value="ECO:0007669"/>
    <property type="project" value="InterPro"/>
</dbReference>
<keyword evidence="3" id="KW-1185">Reference proteome</keyword>
<proteinExistence type="predicted"/>
<dbReference type="Pfam" id="PF08241">
    <property type="entry name" value="Methyltransf_11"/>
    <property type="match status" value="1"/>
</dbReference>
<dbReference type="KEGG" id="csq:CSCA_4713"/>
<feature type="domain" description="Methyltransferase type 11" evidence="1">
    <location>
        <begin position="54"/>
        <end position="166"/>
    </location>
</feature>
<evidence type="ECO:0000313" key="2">
    <source>
        <dbReference type="EMBL" id="AKA71838.1"/>
    </source>
</evidence>
<accession>A0A0E3M8Q0</accession>
<gene>
    <name evidence="2" type="ORF">CSCA_4713</name>
</gene>
<dbReference type="RefSeq" id="WP_029163417.1">
    <property type="nucleotide sequence ID" value="NZ_CP009933.1"/>
</dbReference>
<reference evidence="2 3" key="1">
    <citation type="journal article" date="2015" name="J. Biotechnol.">
        <title>Complete genome sequence of a malodorant-producing acetogen, Clostridium scatologenes ATCC 25775(T).</title>
        <authorList>
            <person name="Zhu Z."/>
            <person name="Guo T."/>
            <person name="Zheng H."/>
            <person name="Song T."/>
            <person name="Ouyang P."/>
            <person name="Xie J."/>
        </authorList>
    </citation>
    <scope>NUCLEOTIDE SEQUENCE [LARGE SCALE GENOMIC DNA]</scope>
    <source>
        <strain evidence="2 3">ATCC 25775</strain>
    </source>
</reference>
<evidence type="ECO:0000259" key="1">
    <source>
        <dbReference type="Pfam" id="PF08241"/>
    </source>
</evidence>
<evidence type="ECO:0000313" key="3">
    <source>
        <dbReference type="Proteomes" id="UP000033115"/>
    </source>
</evidence>
<dbReference type="STRING" id="1548.CSCA_4713"/>
<organism evidence="2 3">
    <name type="scientific">Clostridium scatologenes</name>
    <dbReference type="NCBI Taxonomy" id="1548"/>
    <lineage>
        <taxon>Bacteria</taxon>
        <taxon>Bacillati</taxon>
        <taxon>Bacillota</taxon>
        <taxon>Clostridia</taxon>
        <taxon>Eubacteriales</taxon>
        <taxon>Clostridiaceae</taxon>
        <taxon>Clostridium</taxon>
    </lineage>
</organism>
<name>A0A0E3M8Q0_CLOSL</name>
<dbReference type="CDD" id="cd02440">
    <property type="entry name" value="AdoMet_MTases"/>
    <property type="match status" value="1"/>
</dbReference>
<protein>
    <recommendedName>
        <fullName evidence="1">Methyltransferase type 11 domain-containing protein</fullName>
    </recommendedName>
</protein>
<dbReference type="EMBL" id="CP009933">
    <property type="protein sequence ID" value="AKA71838.1"/>
    <property type="molecule type" value="Genomic_DNA"/>
</dbReference>
<dbReference type="SUPFAM" id="SSF53335">
    <property type="entry name" value="S-adenosyl-L-methionine-dependent methyltransferases"/>
    <property type="match status" value="1"/>
</dbReference>
<dbReference type="InterPro" id="IPR013216">
    <property type="entry name" value="Methyltransf_11"/>
</dbReference>